<dbReference type="Proteomes" id="UP000054018">
    <property type="component" value="Unassembled WGS sequence"/>
</dbReference>
<reference evidence="2 3" key="1">
    <citation type="submission" date="2014-04" db="EMBL/GenBank/DDBJ databases">
        <authorList>
            <consortium name="DOE Joint Genome Institute"/>
            <person name="Kuo A."/>
            <person name="Kohler A."/>
            <person name="Costa M.D."/>
            <person name="Nagy L.G."/>
            <person name="Floudas D."/>
            <person name="Copeland A."/>
            <person name="Barry K.W."/>
            <person name="Cichocki N."/>
            <person name="Veneault-Fourrey C."/>
            <person name="LaButti K."/>
            <person name="Lindquist E.A."/>
            <person name="Lipzen A."/>
            <person name="Lundell T."/>
            <person name="Morin E."/>
            <person name="Murat C."/>
            <person name="Sun H."/>
            <person name="Tunlid A."/>
            <person name="Henrissat B."/>
            <person name="Grigoriev I.V."/>
            <person name="Hibbett D.S."/>
            <person name="Martin F."/>
            <person name="Nordberg H.P."/>
            <person name="Cantor M.N."/>
            <person name="Hua S.X."/>
        </authorList>
    </citation>
    <scope>NUCLEOTIDE SEQUENCE [LARGE SCALE GENOMIC DNA]</scope>
    <source>
        <strain evidence="2 3">441</strain>
    </source>
</reference>
<evidence type="ECO:0000313" key="2">
    <source>
        <dbReference type="EMBL" id="KIK25809.1"/>
    </source>
</evidence>
<accession>A0A0C9ZII6</accession>
<keyword evidence="3" id="KW-1185">Reference proteome</keyword>
<evidence type="ECO:0000313" key="3">
    <source>
        <dbReference type="Proteomes" id="UP000054018"/>
    </source>
</evidence>
<dbReference type="HOGENOM" id="CLU_1704946_0_0_1"/>
<sequence length="154" mass="16825">MFAGPSPQVKTPLRSPSPPASSYFRTVSDLQDGEPQPTPGASTHFAYSTTLRRHHREHGLGIPLHPKLPTGVTADGLWNRIVKFLTGGSSHDDGLDDGRALVDRDLKAPQRERRRETPSARFAHWSVECRWGETDGTDGQPAVSAFVAFQIGGE</sequence>
<organism evidence="2 3">
    <name type="scientific">Pisolithus microcarpus 441</name>
    <dbReference type="NCBI Taxonomy" id="765257"/>
    <lineage>
        <taxon>Eukaryota</taxon>
        <taxon>Fungi</taxon>
        <taxon>Dikarya</taxon>
        <taxon>Basidiomycota</taxon>
        <taxon>Agaricomycotina</taxon>
        <taxon>Agaricomycetes</taxon>
        <taxon>Agaricomycetidae</taxon>
        <taxon>Boletales</taxon>
        <taxon>Sclerodermatineae</taxon>
        <taxon>Pisolithaceae</taxon>
        <taxon>Pisolithus</taxon>
    </lineage>
</organism>
<protein>
    <submittedName>
        <fullName evidence="2">Uncharacterized protein</fullName>
    </submittedName>
</protein>
<dbReference type="AlphaFoldDB" id="A0A0C9ZII6"/>
<evidence type="ECO:0000256" key="1">
    <source>
        <dbReference type="SAM" id="MobiDB-lite"/>
    </source>
</evidence>
<reference evidence="3" key="2">
    <citation type="submission" date="2015-01" db="EMBL/GenBank/DDBJ databases">
        <title>Evolutionary Origins and Diversification of the Mycorrhizal Mutualists.</title>
        <authorList>
            <consortium name="DOE Joint Genome Institute"/>
            <consortium name="Mycorrhizal Genomics Consortium"/>
            <person name="Kohler A."/>
            <person name="Kuo A."/>
            <person name="Nagy L.G."/>
            <person name="Floudas D."/>
            <person name="Copeland A."/>
            <person name="Barry K.W."/>
            <person name="Cichocki N."/>
            <person name="Veneault-Fourrey C."/>
            <person name="LaButti K."/>
            <person name="Lindquist E.A."/>
            <person name="Lipzen A."/>
            <person name="Lundell T."/>
            <person name="Morin E."/>
            <person name="Murat C."/>
            <person name="Riley R."/>
            <person name="Ohm R."/>
            <person name="Sun H."/>
            <person name="Tunlid A."/>
            <person name="Henrissat B."/>
            <person name="Grigoriev I.V."/>
            <person name="Hibbett D.S."/>
            <person name="Martin F."/>
        </authorList>
    </citation>
    <scope>NUCLEOTIDE SEQUENCE [LARGE SCALE GENOMIC DNA]</scope>
    <source>
        <strain evidence="3">441</strain>
    </source>
</reference>
<dbReference type="STRING" id="765257.A0A0C9ZII6"/>
<name>A0A0C9ZII6_9AGAM</name>
<gene>
    <name evidence="2" type="ORF">PISMIDRAFT_9331</name>
</gene>
<dbReference type="OrthoDB" id="2800744at2759"/>
<feature type="region of interest" description="Disordered" evidence="1">
    <location>
        <begin position="1"/>
        <end position="43"/>
    </location>
</feature>
<dbReference type="EMBL" id="KN833705">
    <property type="protein sequence ID" value="KIK25809.1"/>
    <property type="molecule type" value="Genomic_DNA"/>
</dbReference>
<proteinExistence type="predicted"/>